<dbReference type="EMBL" id="JAWDGP010001994">
    <property type="protein sequence ID" value="KAK3786245.1"/>
    <property type="molecule type" value="Genomic_DNA"/>
</dbReference>
<dbReference type="Proteomes" id="UP001283361">
    <property type="component" value="Unassembled WGS sequence"/>
</dbReference>
<name>A0AAE1AE49_9GAST</name>
<proteinExistence type="predicted"/>
<keyword evidence="2" id="KW-1185">Reference proteome</keyword>
<evidence type="ECO:0000313" key="2">
    <source>
        <dbReference type="Proteomes" id="UP001283361"/>
    </source>
</evidence>
<evidence type="ECO:0000313" key="1">
    <source>
        <dbReference type="EMBL" id="KAK3786245.1"/>
    </source>
</evidence>
<comment type="caution">
    <text evidence="1">The sequence shown here is derived from an EMBL/GenBank/DDBJ whole genome shotgun (WGS) entry which is preliminary data.</text>
</comment>
<accession>A0AAE1AE49</accession>
<reference evidence="1" key="1">
    <citation type="journal article" date="2023" name="G3 (Bethesda)">
        <title>A reference genome for the long-term kleptoplast-retaining sea slug Elysia crispata morphotype clarki.</title>
        <authorList>
            <person name="Eastman K.E."/>
            <person name="Pendleton A.L."/>
            <person name="Shaikh M.A."/>
            <person name="Suttiyut T."/>
            <person name="Ogas R."/>
            <person name="Tomko P."/>
            <person name="Gavelis G."/>
            <person name="Widhalm J.R."/>
            <person name="Wisecaver J.H."/>
        </authorList>
    </citation>
    <scope>NUCLEOTIDE SEQUENCE</scope>
    <source>
        <strain evidence="1">ECLA1</strain>
    </source>
</reference>
<organism evidence="1 2">
    <name type="scientific">Elysia crispata</name>
    <name type="common">lettuce slug</name>
    <dbReference type="NCBI Taxonomy" id="231223"/>
    <lineage>
        <taxon>Eukaryota</taxon>
        <taxon>Metazoa</taxon>
        <taxon>Spiralia</taxon>
        <taxon>Lophotrochozoa</taxon>
        <taxon>Mollusca</taxon>
        <taxon>Gastropoda</taxon>
        <taxon>Heterobranchia</taxon>
        <taxon>Euthyneura</taxon>
        <taxon>Panpulmonata</taxon>
        <taxon>Sacoglossa</taxon>
        <taxon>Placobranchoidea</taxon>
        <taxon>Plakobranchidae</taxon>
        <taxon>Elysia</taxon>
    </lineage>
</organism>
<gene>
    <name evidence="1" type="ORF">RRG08_064504</name>
</gene>
<protein>
    <submittedName>
        <fullName evidence="1">Uncharacterized protein</fullName>
    </submittedName>
</protein>
<dbReference type="AlphaFoldDB" id="A0AAE1AE49"/>
<sequence length="105" mass="12201">MYQFSGARGASRSTPAWPQWGKSEHCLKSVKMVQMRAMILYISLRIVSLVQSTLTKLRYELAASMTKDSLHTTLRWSMDRHRTVWNVGIRNLIFQSQSDVARRLE</sequence>